<feature type="compositionally biased region" description="Basic and acidic residues" evidence="1">
    <location>
        <begin position="1"/>
        <end position="11"/>
    </location>
</feature>
<protein>
    <submittedName>
        <fullName evidence="2">Uncharacterized protein</fullName>
    </submittedName>
</protein>
<feature type="region of interest" description="Disordered" evidence="1">
    <location>
        <begin position="1"/>
        <end position="52"/>
    </location>
</feature>
<accession>A0A1I2C0Y2</accession>
<keyword evidence="3" id="KW-1185">Reference proteome</keyword>
<dbReference type="PROSITE" id="PS51257">
    <property type="entry name" value="PROKAR_LIPOPROTEIN"/>
    <property type="match status" value="1"/>
</dbReference>
<evidence type="ECO:0000313" key="3">
    <source>
        <dbReference type="Proteomes" id="UP000199516"/>
    </source>
</evidence>
<organism evidence="2 3">
    <name type="scientific">Alteribacillus iranensis</name>
    <dbReference type="NCBI Taxonomy" id="930128"/>
    <lineage>
        <taxon>Bacteria</taxon>
        <taxon>Bacillati</taxon>
        <taxon>Bacillota</taxon>
        <taxon>Bacilli</taxon>
        <taxon>Bacillales</taxon>
        <taxon>Bacillaceae</taxon>
        <taxon>Alteribacillus</taxon>
    </lineage>
</organism>
<name>A0A1I2C0Y2_9BACI</name>
<reference evidence="2 3" key="1">
    <citation type="submission" date="2016-10" db="EMBL/GenBank/DDBJ databases">
        <authorList>
            <person name="de Groot N.N."/>
        </authorList>
    </citation>
    <scope>NUCLEOTIDE SEQUENCE [LARGE SCALE GENOMIC DNA]</scope>
    <source>
        <strain evidence="2 3">DSM 23995</strain>
    </source>
</reference>
<feature type="compositionally biased region" description="Polar residues" evidence="1">
    <location>
        <begin position="12"/>
        <end position="24"/>
    </location>
</feature>
<evidence type="ECO:0000313" key="2">
    <source>
        <dbReference type="EMBL" id="SFE61808.1"/>
    </source>
</evidence>
<evidence type="ECO:0000256" key="1">
    <source>
        <dbReference type="SAM" id="MobiDB-lite"/>
    </source>
</evidence>
<sequence>MRSGKEAKDAQEQSNHTFQVTQVWGSCPKQEQPIVPGYARTRKMPGSRVVSG</sequence>
<proteinExistence type="predicted"/>
<gene>
    <name evidence="2" type="ORF">SAMN05192532_102613</name>
</gene>
<dbReference type="EMBL" id="FONT01000002">
    <property type="protein sequence ID" value="SFE61808.1"/>
    <property type="molecule type" value="Genomic_DNA"/>
</dbReference>
<dbReference type="RefSeq" id="WP_177194742.1">
    <property type="nucleotide sequence ID" value="NZ_FONT01000002.1"/>
</dbReference>
<dbReference type="AlphaFoldDB" id="A0A1I2C0Y2"/>
<dbReference type="Proteomes" id="UP000199516">
    <property type="component" value="Unassembled WGS sequence"/>
</dbReference>